<gene>
    <name evidence="10" type="primary">ubiH</name>
    <name evidence="10" type="synonym">visB</name>
    <name evidence="10" type="ORF">JHT90_09305</name>
</gene>
<sequence length="395" mass="44051">MQQNDLVIIGGGLVGASLALCLQTAVRERGWRVKLIEPYSIDGNYQPSYDARSSAISYGSKLIYDQLGVWDELAKRAEPITHIQVSERGHGVTVNLDAKQENMPAFGYVIDNAWIGKCLLEAIDTEVLHCQYDTEVRKLIPKSEGYDVILDDNEKLSANLVVLADGGRSDLRNQLGIHVKRTPYGQTAIIANVTPGCRHMGRAFERFTEQGPIALLPLAENNCALVLTREHEEAERLLALSDEDFLIELQKAFGNRMGQFKRIGERHNYQLVLSEAQEQVRPHLVLLGNSAHGMHPVAGQGYNLSLRDTWALAQVLIKSDKPLGDFATLQQYLQQRLRDQHLIIGFSDQLTRLFSNKQPILKFGRFLGLGVAGANLVPPLKHWFILQAMGLGVNQ</sequence>
<dbReference type="Gene3D" id="3.50.50.60">
    <property type="entry name" value="FAD/NAD(P)-binding domain"/>
    <property type="match status" value="2"/>
</dbReference>
<evidence type="ECO:0000313" key="10">
    <source>
        <dbReference type="EMBL" id="QQP84607.1"/>
    </source>
</evidence>
<feature type="domain" description="FAD-binding" evidence="9">
    <location>
        <begin position="5"/>
        <end position="338"/>
    </location>
</feature>
<dbReference type="PANTHER" id="PTHR43876:SF8">
    <property type="entry name" value="2-OCTAPRENYL-6-METHOXYPHENOL HYDROXYLASE"/>
    <property type="match status" value="1"/>
</dbReference>
<dbReference type="PRINTS" id="PR00420">
    <property type="entry name" value="RNGMNOXGNASE"/>
</dbReference>
<dbReference type="InterPro" id="IPR051205">
    <property type="entry name" value="UbiH/COQ6_monooxygenase"/>
</dbReference>
<evidence type="ECO:0000256" key="3">
    <source>
        <dbReference type="ARBA" id="ARBA00005349"/>
    </source>
</evidence>
<keyword evidence="5" id="KW-0274">FAD</keyword>
<keyword evidence="11" id="KW-1185">Reference proteome</keyword>
<dbReference type="NCBIfam" id="TIGR01984">
    <property type="entry name" value="UbiH"/>
    <property type="match status" value="1"/>
</dbReference>
<keyword evidence="7" id="KW-0503">Monooxygenase</keyword>
<keyword evidence="8" id="KW-0812">Transmembrane</keyword>
<evidence type="ECO:0000256" key="8">
    <source>
        <dbReference type="SAM" id="Phobius"/>
    </source>
</evidence>
<dbReference type="EMBL" id="CP067393">
    <property type="protein sequence ID" value="QQP84607.1"/>
    <property type="molecule type" value="Genomic_DNA"/>
</dbReference>
<keyword evidence="8" id="KW-1133">Transmembrane helix</keyword>
<evidence type="ECO:0000256" key="2">
    <source>
        <dbReference type="ARBA" id="ARBA00004749"/>
    </source>
</evidence>
<evidence type="ECO:0000256" key="6">
    <source>
        <dbReference type="ARBA" id="ARBA00023002"/>
    </source>
</evidence>
<keyword evidence="8" id="KW-0472">Membrane</keyword>
<dbReference type="InterPro" id="IPR010971">
    <property type="entry name" value="UbiH/COQ6"/>
</dbReference>
<evidence type="ECO:0000313" key="11">
    <source>
        <dbReference type="Proteomes" id="UP000595278"/>
    </source>
</evidence>
<dbReference type="NCBIfam" id="NF004356">
    <property type="entry name" value="PRK05732.1"/>
    <property type="match status" value="1"/>
</dbReference>
<evidence type="ECO:0000259" key="9">
    <source>
        <dbReference type="Pfam" id="PF01494"/>
    </source>
</evidence>
<evidence type="ECO:0000256" key="5">
    <source>
        <dbReference type="ARBA" id="ARBA00022827"/>
    </source>
</evidence>
<dbReference type="GO" id="GO:0071949">
    <property type="term" value="F:FAD binding"/>
    <property type="evidence" value="ECO:0007669"/>
    <property type="project" value="InterPro"/>
</dbReference>
<organism evidence="10 11">
    <name type="scientific">Entomomonas asaccharolytica</name>
    <dbReference type="NCBI Taxonomy" id="2785331"/>
    <lineage>
        <taxon>Bacteria</taxon>
        <taxon>Pseudomonadati</taxon>
        <taxon>Pseudomonadota</taxon>
        <taxon>Gammaproteobacteria</taxon>
        <taxon>Pseudomonadales</taxon>
        <taxon>Pseudomonadaceae</taxon>
        <taxon>Entomomonas</taxon>
    </lineage>
</organism>
<protein>
    <submittedName>
        <fullName evidence="10">2-octaprenyl-6-methoxyphenyl hydroxylase</fullName>
        <ecNumber evidence="10">1.14.13.-</ecNumber>
    </submittedName>
</protein>
<accession>A0A974RW14</accession>
<dbReference type="NCBIfam" id="TIGR01988">
    <property type="entry name" value="Ubi-OHases"/>
    <property type="match status" value="1"/>
</dbReference>
<dbReference type="KEGG" id="eaz:JHT90_09305"/>
<dbReference type="Proteomes" id="UP000595278">
    <property type="component" value="Chromosome"/>
</dbReference>
<evidence type="ECO:0000256" key="7">
    <source>
        <dbReference type="ARBA" id="ARBA00023033"/>
    </source>
</evidence>
<reference evidence="10 11" key="1">
    <citation type="submission" date="2021-01" db="EMBL/GenBank/DDBJ databases">
        <title>Entomomonas sp. F2A isolated from a house cricket (Acheta domesticus).</title>
        <authorList>
            <person name="Spergser J."/>
            <person name="Busse H.-J."/>
        </authorList>
    </citation>
    <scope>NUCLEOTIDE SEQUENCE [LARGE SCALE GENOMIC DNA]</scope>
    <source>
        <strain evidence="10 11">F2A</strain>
    </source>
</reference>
<dbReference type="EC" id="1.14.13.-" evidence="10"/>
<proteinExistence type="inferred from homology"/>
<dbReference type="Pfam" id="PF01494">
    <property type="entry name" value="FAD_binding_3"/>
    <property type="match status" value="1"/>
</dbReference>
<evidence type="ECO:0000256" key="1">
    <source>
        <dbReference type="ARBA" id="ARBA00001974"/>
    </source>
</evidence>
<evidence type="ECO:0000256" key="4">
    <source>
        <dbReference type="ARBA" id="ARBA00022630"/>
    </source>
</evidence>
<dbReference type="InterPro" id="IPR002938">
    <property type="entry name" value="FAD-bd"/>
</dbReference>
<dbReference type="SUPFAM" id="SSF51905">
    <property type="entry name" value="FAD/NAD(P)-binding domain"/>
    <property type="match status" value="1"/>
</dbReference>
<dbReference type="AlphaFoldDB" id="A0A974RW14"/>
<dbReference type="InterPro" id="IPR036188">
    <property type="entry name" value="FAD/NAD-bd_sf"/>
</dbReference>
<feature type="transmembrane region" description="Helical" evidence="8">
    <location>
        <begin position="6"/>
        <end position="26"/>
    </location>
</feature>
<dbReference type="GO" id="GO:0006744">
    <property type="term" value="P:ubiquinone biosynthetic process"/>
    <property type="evidence" value="ECO:0007669"/>
    <property type="project" value="InterPro"/>
</dbReference>
<keyword evidence="6 10" id="KW-0560">Oxidoreductase</keyword>
<comment type="similarity">
    <text evidence="3">Belongs to the UbiH/COQ6 family.</text>
</comment>
<dbReference type="GO" id="GO:0008681">
    <property type="term" value="F:2-octaprenyl-6-methoxyphenol hydroxylase activity"/>
    <property type="evidence" value="ECO:0007669"/>
    <property type="project" value="InterPro"/>
</dbReference>
<dbReference type="RefSeq" id="WP_201090504.1">
    <property type="nucleotide sequence ID" value="NZ_CP067393.1"/>
</dbReference>
<dbReference type="PANTHER" id="PTHR43876">
    <property type="entry name" value="UBIQUINONE BIOSYNTHESIS MONOOXYGENASE COQ6, MITOCHONDRIAL"/>
    <property type="match status" value="1"/>
</dbReference>
<comment type="pathway">
    <text evidence="2">Cofactor biosynthesis; ubiquinone biosynthesis.</text>
</comment>
<keyword evidence="4" id="KW-0285">Flavoprotein</keyword>
<name>A0A974RW14_9GAMM</name>
<dbReference type="InterPro" id="IPR011295">
    <property type="entry name" value="UbiH"/>
</dbReference>
<comment type="cofactor">
    <cofactor evidence="1">
        <name>FAD</name>
        <dbReference type="ChEBI" id="CHEBI:57692"/>
    </cofactor>
</comment>